<accession>A0AAV2FUJ5</accession>
<organism evidence="2 3">
    <name type="scientific">Linum trigynum</name>
    <dbReference type="NCBI Taxonomy" id="586398"/>
    <lineage>
        <taxon>Eukaryota</taxon>
        <taxon>Viridiplantae</taxon>
        <taxon>Streptophyta</taxon>
        <taxon>Embryophyta</taxon>
        <taxon>Tracheophyta</taxon>
        <taxon>Spermatophyta</taxon>
        <taxon>Magnoliopsida</taxon>
        <taxon>eudicotyledons</taxon>
        <taxon>Gunneridae</taxon>
        <taxon>Pentapetalae</taxon>
        <taxon>rosids</taxon>
        <taxon>fabids</taxon>
        <taxon>Malpighiales</taxon>
        <taxon>Linaceae</taxon>
        <taxon>Linum</taxon>
    </lineage>
</organism>
<dbReference type="Proteomes" id="UP001497516">
    <property type="component" value="Chromosome 7"/>
</dbReference>
<protein>
    <recommendedName>
        <fullName evidence="4">Secreted protein</fullName>
    </recommendedName>
</protein>
<keyword evidence="3" id="KW-1185">Reference proteome</keyword>
<evidence type="ECO:0000256" key="1">
    <source>
        <dbReference type="SAM" id="MobiDB-lite"/>
    </source>
</evidence>
<evidence type="ECO:0000313" key="2">
    <source>
        <dbReference type="EMBL" id="CAL1402016.1"/>
    </source>
</evidence>
<proteinExistence type="predicted"/>
<name>A0AAV2FUJ5_9ROSI</name>
<gene>
    <name evidence="2" type="ORF">LTRI10_LOCUS42048</name>
</gene>
<dbReference type="EMBL" id="OZ034820">
    <property type="protein sequence ID" value="CAL1402016.1"/>
    <property type="molecule type" value="Genomic_DNA"/>
</dbReference>
<sequence>MQTYLYSTLYSLFLVRLSSHLLRSPSSPFSLTISVSPTAHAQTPGGRPQLHSGCSSPDRGMITSPSAA</sequence>
<dbReference type="AlphaFoldDB" id="A0AAV2FUJ5"/>
<feature type="region of interest" description="Disordered" evidence="1">
    <location>
        <begin position="37"/>
        <end position="68"/>
    </location>
</feature>
<evidence type="ECO:0008006" key="4">
    <source>
        <dbReference type="Google" id="ProtNLM"/>
    </source>
</evidence>
<reference evidence="2 3" key="1">
    <citation type="submission" date="2024-04" db="EMBL/GenBank/DDBJ databases">
        <authorList>
            <person name="Fracassetti M."/>
        </authorList>
    </citation>
    <scope>NUCLEOTIDE SEQUENCE [LARGE SCALE GENOMIC DNA]</scope>
</reference>
<evidence type="ECO:0000313" key="3">
    <source>
        <dbReference type="Proteomes" id="UP001497516"/>
    </source>
</evidence>